<evidence type="ECO:0000256" key="1">
    <source>
        <dbReference type="SAM" id="Coils"/>
    </source>
</evidence>
<keyword evidence="2" id="KW-0732">Signal</keyword>
<feature type="chain" id="PRO_5005682601" description="DUF218 domain-containing protein" evidence="2">
    <location>
        <begin position="20"/>
        <end position="416"/>
    </location>
</feature>
<dbReference type="OrthoDB" id="1092058at2"/>
<evidence type="ECO:0000256" key="2">
    <source>
        <dbReference type="SAM" id="SignalP"/>
    </source>
</evidence>
<accession>H1Y5V0</accession>
<dbReference type="STRING" id="714943.Mucpa_6316"/>
<feature type="domain" description="DUF218" evidence="3">
    <location>
        <begin position="255"/>
        <end position="388"/>
    </location>
</feature>
<feature type="signal peptide" evidence="2">
    <location>
        <begin position="1"/>
        <end position="19"/>
    </location>
</feature>
<reference evidence="4" key="1">
    <citation type="submission" date="2011-09" db="EMBL/GenBank/DDBJ databases">
        <title>The permanent draft genome of Mucilaginibacter paludis DSM 18603.</title>
        <authorList>
            <consortium name="US DOE Joint Genome Institute (JGI-PGF)"/>
            <person name="Lucas S."/>
            <person name="Han J."/>
            <person name="Lapidus A."/>
            <person name="Bruce D."/>
            <person name="Goodwin L."/>
            <person name="Pitluck S."/>
            <person name="Peters L."/>
            <person name="Kyrpides N."/>
            <person name="Mavromatis K."/>
            <person name="Ivanova N."/>
            <person name="Mikhailova N."/>
            <person name="Held B."/>
            <person name="Detter J.C."/>
            <person name="Tapia R."/>
            <person name="Han C."/>
            <person name="Land M."/>
            <person name="Hauser L."/>
            <person name="Markowitz V."/>
            <person name="Cheng J.-F."/>
            <person name="Hugenholtz P."/>
            <person name="Woyke T."/>
            <person name="Wu D."/>
            <person name="Tindall B."/>
            <person name="Brambilla E."/>
            <person name="Klenk H.-P."/>
            <person name="Eisen J.A."/>
        </authorList>
    </citation>
    <scope>NUCLEOTIDE SEQUENCE [LARGE SCALE GENOMIC DNA]</scope>
    <source>
        <strain evidence="4">DSM 18603</strain>
    </source>
</reference>
<dbReference type="RefSeq" id="WP_008512051.1">
    <property type="nucleotide sequence ID" value="NZ_CM001403.1"/>
</dbReference>
<feature type="coiled-coil region" evidence="1">
    <location>
        <begin position="58"/>
        <end position="85"/>
    </location>
</feature>
<dbReference type="AlphaFoldDB" id="H1Y5V0"/>
<dbReference type="eggNOG" id="COG1434">
    <property type="taxonomic scope" value="Bacteria"/>
</dbReference>
<proteinExistence type="predicted"/>
<sequence>MKKLFPLLFLMLITFSSGAQSLNVDPHYQFIQSANFVQSKNYYLLTLFEQDKAVSAILKKDEVLLKLAQQKLQDLNSSLAECKDALCLIQKAKFSDTEIATVSARLRALYQPGSALDLLTKTQLIPSGTYILNKGADAADLLVKAWEQDAAGINYTIGVYAEGKKPNYPLIDSISFNTKHKRYYTLMYDCAATLAGDVKNTQLFFEPAMQAALLYLQINERTDAANYEPMALTVNKAAADRVKLINWSKYPYSNILVPGAGGEDYTSPLSAEGMLRCRLAAQKYQSGAAPFIMVSGGKVHPYKVKFCEAEEMKRYLMNTLHIPESAIIMDPHARHTTTNLRNCVRLIYRYGIPYNKPGLIITDKSQTDAIMVMAARCEKELKCVPYKLGKRNAETEVEYYPAIEALQINPYEPLDP</sequence>
<dbReference type="InterPro" id="IPR014729">
    <property type="entry name" value="Rossmann-like_a/b/a_fold"/>
</dbReference>
<gene>
    <name evidence="4" type="ORF">Mucpa_6316</name>
</gene>
<protein>
    <recommendedName>
        <fullName evidence="3">DUF218 domain-containing protein</fullName>
    </recommendedName>
</protein>
<dbReference type="HOGENOM" id="CLU_054534_0_0_10"/>
<evidence type="ECO:0000259" key="3">
    <source>
        <dbReference type="Pfam" id="PF02698"/>
    </source>
</evidence>
<dbReference type="CDD" id="cd06259">
    <property type="entry name" value="YdcF-like"/>
    <property type="match status" value="1"/>
</dbReference>
<organism evidence="4 5">
    <name type="scientific">Mucilaginibacter paludis DSM 18603</name>
    <dbReference type="NCBI Taxonomy" id="714943"/>
    <lineage>
        <taxon>Bacteria</taxon>
        <taxon>Pseudomonadati</taxon>
        <taxon>Bacteroidota</taxon>
        <taxon>Sphingobacteriia</taxon>
        <taxon>Sphingobacteriales</taxon>
        <taxon>Sphingobacteriaceae</taxon>
        <taxon>Mucilaginibacter</taxon>
    </lineage>
</organism>
<keyword evidence="5" id="KW-1185">Reference proteome</keyword>
<dbReference type="Pfam" id="PF02698">
    <property type="entry name" value="DUF218"/>
    <property type="match status" value="1"/>
</dbReference>
<dbReference type="Gene3D" id="3.40.50.620">
    <property type="entry name" value="HUPs"/>
    <property type="match status" value="1"/>
</dbReference>
<dbReference type="InterPro" id="IPR003848">
    <property type="entry name" value="DUF218"/>
</dbReference>
<dbReference type="EMBL" id="CM001403">
    <property type="protein sequence ID" value="EHQ30372.1"/>
    <property type="molecule type" value="Genomic_DNA"/>
</dbReference>
<name>H1Y5V0_9SPHI</name>
<dbReference type="Proteomes" id="UP000002774">
    <property type="component" value="Chromosome"/>
</dbReference>
<evidence type="ECO:0000313" key="4">
    <source>
        <dbReference type="EMBL" id="EHQ30372.1"/>
    </source>
</evidence>
<evidence type="ECO:0000313" key="5">
    <source>
        <dbReference type="Proteomes" id="UP000002774"/>
    </source>
</evidence>
<keyword evidence="1" id="KW-0175">Coiled coil</keyword>